<keyword evidence="8" id="KW-0325">Glycoprotein</keyword>
<feature type="domain" description="Glucosyltransferase 24 catalytic" evidence="14">
    <location>
        <begin position="1236"/>
        <end position="1502"/>
    </location>
</feature>
<dbReference type="Proteomes" id="UP000232875">
    <property type="component" value="Unassembled WGS sequence"/>
</dbReference>
<evidence type="ECO:0000256" key="1">
    <source>
        <dbReference type="ARBA" id="ARBA00001913"/>
    </source>
</evidence>
<dbReference type="SUPFAM" id="SSF53448">
    <property type="entry name" value="Nucleotide-diphospho-sugar transferases"/>
    <property type="match status" value="1"/>
</dbReference>
<evidence type="ECO:0000256" key="6">
    <source>
        <dbReference type="ARBA" id="ARBA00022729"/>
    </source>
</evidence>
<evidence type="ECO:0000256" key="5">
    <source>
        <dbReference type="ARBA" id="ARBA00022679"/>
    </source>
</evidence>
<keyword evidence="5" id="KW-0808">Transferase</keyword>
<reference evidence="15 16" key="1">
    <citation type="submission" date="2017-10" db="EMBL/GenBank/DDBJ databases">
        <title>A novel species of cold-tolerant Malassezia isolated from bats.</title>
        <authorList>
            <person name="Lorch J.M."/>
            <person name="Palmer J.M."/>
            <person name="Vanderwolf K.J."/>
            <person name="Schmidt K.Z."/>
            <person name="Verant M.L."/>
            <person name="Weller T.J."/>
            <person name="Blehert D.S."/>
        </authorList>
    </citation>
    <scope>NUCLEOTIDE SEQUENCE [LARGE SCALE GENOMIC DNA]</scope>
    <source>
        <strain evidence="15 16">NWHC:44797-103</strain>
    </source>
</reference>
<comment type="pathway">
    <text evidence="3">Protein modification; protein glycosylation.</text>
</comment>
<keyword evidence="16" id="KW-1185">Reference proteome</keyword>
<dbReference type="EMBL" id="KZ454993">
    <property type="protein sequence ID" value="PKI82787.1"/>
    <property type="molecule type" value="Genomic_DNA"/>
</dbReference>
<evidence type="ECO:0000259" key="10">
    <source>
        <dbReference type="Pfam" id="PF18400"/>
    </source>
</evidence>
<dbReference type="InterPro" id="IPR040693">
    <property type="entry name" value="UGGT_TRXL_1"/>
</dbReference>
<keyword evidence="7" id="KW-0256">Endoplasmic reticulum</keyword>
<evidence type="ECO:0000256" key="4">
    <source>
        <dbReference type="ARBA" id="ARBA00006351"/>
    </source>
</evidence>
<dbReference type="UniPathway" id="UPA00378"/>
<dbReference type="InterPro" id="IPR009448">
    <property type="entry name" value="UDP-g_GGtrans"/>
</dbReference>
<evidence type="ECO:0000256" key="3">
    <source>
        <dbReference type="ARBA" id="ARBA00004922"/>
    </source>
</evidence>
<evidence type="ECO:0000259" key="13">
    <source>
        <dbReference type="Pfam" id="PF18403"/>
    </source>
</evidence>
<dbReference type="Pfam" id="PF06427">
    <property type="entry name" value="UDP-g_GGTase"/>
    <property type="match status" value="1"/>
</dbReference>
<dbReference type="InterPro" id="IPR040525">
    <property type="entry name" value="UGGT_TRXL_4"/>
</dbReference>
<comment type="cofactor">
    <cofactor evidence="1">
        <name>Ca(2+)</name>
        <dbReference type="ChEBI" id="CHEBI:29108"/>
    </cofactor>
</comment>
<evidence type="ECO:0000256" key="7">
    <source>
        <dbReference type="ARBA" id="ARBA00022824"/>
    </source>
</evidence>
<dbReference type="Pfam" id="PF18403">
    <property type="entry name" value="Thioredoxin_15"/>
    <property type="match status" value="1"/>
</dbReference>
<evidence type="ECO:0000259" key="11">
    <source>
        <dbReference type="Pfam" id="PF18401"/>
    </source>
</evidence>
<dbReference type="GO" id="GO:0036503">
    <property type="term" value="P:ERAD pathway"/>
    <property type="evidence" value="ECO:0007669"/>
    <property type="project" value="TreeGrafter"/>
</dbReference>
<dbReference type="Pfam" id="PF18401">
    <property type="entry name" value="Thioredoxin_13"/>
    <property type="match status" value="1"/>
</dbReference>
<dbReference type="Pfam" id="PF18402">
    <property type="entry name" value="Thioredoxin_14"/>
    <property type="match status" value="1"/>
</dbReference>
<dbReference type="InterPro" id="IPR040694">
    <property type="entry name" value="UGGT_TRXL_2"/>
</dbReference>
<feature type="domain" description="UGGT thioredoxin-like" evidence="10">
    <location>
        <begin position="42"/>
        <end position="236"/>
    </location>
</feature>
<proteinExistence type="inferred from homology"/>
<feature type="domain" description="UGGT thioredoxin-like" evidence="11">
    <location>
        <begin position="317"/>
        <end position="442"/>
    </location>
</feature>
<evidence type="ECO:0000256" key="2">
    <source>
        <dbReference type="ARBA" id="ARBA00004319"/>
    </source>
</evidence>
<dbReference type="Gene3D" id="3.90.550.10">
    <property type="entry name" value="Spore Coat Polysaccharide Biosynthesis Protein SpsA, Chain A"/>
    <property type="match status" value="1"/>
</dbReference>
<feature type="domain" description="UGGT thioredoxin-like" evidence="12">
    <location>
        <begin position="451"/>
        <end position="699"/>
    </location>
</feature>
<dbReference type="InterPro" id="IPR029044">
    <property type="entry name" value="Nucleotide-diphossugar_trans"/>
</dbReference>
<dbReference type="PANTHER" id="PTHR11226">
    <property type="entry name" value="UDP-GLUCOSE GLYCOPROTEIN:GLUCOSYLTRANSFERASE"/>
    <property type="match status" value="1"/>
</dbReference>
<comment type="similarity">
    <text evidence="4">Belongs to the glycosyltransferase 8 family.</text>
</comment>
<feature type="domain" description="UDP-glucose:glycoprotein glucosyltransferase thioredoxin-like" evidence="13">
    <location>
        <begin position="747"/>
        <end position="909"/>
    </location>
</feature>
<dbReference type="GO" id="GO:0018279">
    <property type="term" value="P:protein N-linked glycosylation via asparagine"/>
    <property type="evidence" value="ECO:0007669"/>
    <property type="project" value="TreeGrafter"/>
</dbReference>
<evidence type="ECO:0000313" key="15">
    <source>
        <dbReference type="EMBL" id="PKI82787.1"/>
    </source>
</evidence>
<accession>A0A2N1J898</accession>
<feature type="signal peptide" evidence="9">
    <location>
        <begin position="1"/>
        <end position="19"/>
    </location>
</feature>
<comment type="subcellular location">
    <subcellularLocation>
        <location evidence="2">Endoplasmic reticulum lumen</location>
    </subcellularLocation>
</comment>
<dbReference type="OrthoDB" id="27683at2759"/>
<evidence type="ECO:0000259" key="14">
    <source>
        <dbReference type="Pfam" id="PF18404"/>
    </source>
</evidence>
<gene>
    <name evidence="15" type="ORF">MVES_003298</name>
</gene>
<dbReference type="Pfam" id="PF18400">
    <property type="entry name" value="Thioredoxin_12"/>
    <property type="match status" value="1"/>
</dbReference>
<dbReference type="GO" id="GO:0003980">
    <property type="term" value="F:UDP-glucose:glycoprotein glucosyltransferase activity"/>
    <property type="evidence" value="ECO:0007669"/>
    <property type="project" value="InterPro"/>
</dbReference>
<dbReference type="InterPro" id="IPR040692">
    <property type="entry name" value="UGGT_TRXL_3"/>
</dbReference>
<dbReference type="InterPro" id="IPR040497">
    <property type="entry name" value="Glyco_transf_24"/>
</dbReference>
<name>A0A2N1J898_9BASI</name>
<dbReference type="GO" id="GO:0051082">
    <property type="term" value="F:unfolded protein binding"/>
    <property type="evidence" value="ECO:0007669"/>
    <property type="project" value="TreeGrafter"/>
</dbReference>
<dbReference type="STRING" id="2020962.A0A2N1J898"/>
<evidence type="ECO:0000256" key="9">
    <source>
        <dbReference type="SAM" id="SignalP"/>
    </source>
</evidence>
<feature type="chain" id="PRO_5014949281" description="UDP-glucose:glycoprotein glucosyltransferase" evidence="9">
    <location>
        <begin position="20"/>
        <end position="1519"/>
    </location>
</feature>
<dbReference type="PANTHER" id="PTHR11226:SF0">
    <property type="entry name" value="UDP-GLUCOSE:GLYCOPROTEIN GLUCOSYLTRANSFERASE"/>
    <property type="match status" value="1"/>
</dbReference>
<organism evidence="15 16">
    <name type="scientific">Malassezia vespertilionis</name>
    <dbReference type="NCBI Taxonomy" id="2020962"/>
    <lineage>
        <taxon>Eukaryota</taxon>
        <taxon>Fungi</taxon>
        <taxon>Dikarya</taxon>
        <taxon>Basidiomycota</taxon>
        <taxon>Ustilaginomycotina</taxon>
        <taxon>Malasseziomycetes</taxon>
        <taxon>Malasseziales</taxon>
        <taxon>Malasseziaceae</taxon>
        <taxon>Malassezia</taxon>
    </lineage>
</organism>
<dbReference type="GO" id="GO:0005788">
    <property type="term" value="C:endoplasmic reticulum lumen"/>
    <property type="evidence" value="ECO:0007669"/>
    <property type="project" value="UniProtKB-SubCell"/>
</dbReference>
<dbReference type="Pfam" id="PF18404">
    <property type="entry name" value="Glyco_transf_24"/>
    <property type="match status" value="1"/>
</dbReference>
<evidence type="ECO:0008006" key="17">
    <source>
        <dbReference type="Google" id="ProtNLM"/>
    </source>
</evidence>
<protein>
    <recommendedName>
        <fullName evidence="17">UDP-glucose:glycoprotein glucosyltransferase</fullName>
    </recommendedName>
</protein>
<evidence type="ECO:0000256" key="8">
    <source>
        <dbReference type="ARBA" id="ARBA00023180"/>
    </source>
</evidence>
<evidence type="ECO:0000259" key="12">
    <source>
        <dbReference type="Pfam" id="PF18402"/>
    </source>
</evidence>
<keyword evidence="6 9" id="KW-0732">Signal</keyword>
<dbReference type="CDD" id="cd06432">
    <property type="entry name" value="GT8_HUGT1_C_like"/>
    <property type="match status" value="1"/>
</dbReference>
<evidence type="ECO:0000313" key="16">
    <source>
        <dbReference type="Proteomes" id="UP000232875"/>
    </source>
</evidence>
<sequence>MRLAAWLVYLAWLAAAVCAQQCVRVRVQHPWYNSSAARSAPMLEMLESARAVWTDDYFSLLSMLWSENGIHTQLHVAYDDAPPAALYTAIEALLVYHTRSTDVFAEAHLDEWRANIALHSQAAMVAAQYQLYESMRLAAHAPGCRSWVHWQKKAYCSAAQLRAAVLHDLAHGAWAASNVYPDDAVYAPRIFSEHAPVVVLYADPYAPENGAMHAALMQLAKDAPLRYVLRWKPSYGRTGELAHAYIGGYGIALHLKKVDYLVIDDRAVGAAAEPMFDAASEASVRNAQRTFTSVQDELYAGSAQRASVAEAVAAQADIPQEYVAILGFAVSHLVLTSTDPLETLEELTRNFPAHAAGLVHYVDRMPVPNPILDTLAGEQAQAGMCAVWINGKEVDTHAFTPLGILPQLHAERSLLRMFAGPELGISPSDASALLTDKHLTRAFLGHEAALFDASDRVESRDAPLVAWINDLEAYADVWYTNLNVLLQPRFPGQPLMLASNFFNLLVLPDLGLPTAFRVLAGLVHAQADPLGLHIGVMPLVQTQRDETLAAVLWAAIERLPAPALGTLLDEYAERTAPLDPSEARAALREMLEVYSVALDEEDHAFFRHGTLPAATAHRIAMARAYMARLHIIPQGLGAAFMNGQAIPLDRRVLQTALGLQVEQTRLAAEAIMRGEISKEQAPTYFYDLPTTRKSRSKLVSAMEEDAHTYINLPHVFSALRNQDAADTSSQDTELNALRDFVYSGAAAPNVTVRVVADFDAPQGTALLQRVLAAAVHASVPFRVGTVHIPTKPVHSASLSHFLYCAQSQRALQKMPAHELLHALERAGGLDALIESYGIAKTPAAHADVFWQRAAKQFVQNGVDVRQGPSLVINGLALNNLDPASLDAAALNAGIAWEATQHAAPVVQAAPIECDAHSQNVELLASLLGTAFATPEAAHGNFAQAPPARINLTGIQSQNPAAFSIGDAGATVHVTLLLDPLADDAPGLVSTAQMLASLHDTLVTIVLNPAHTASLPLQKFSQFTAQPRPAFDSHGALVPTGIDMHNLPPSAVLTMELLAPRSLVAMPDAAVYDLDNLRLADLSTDRVEVVYGVKSILVEGYTSSGIARVPRGLALVLHAEDGQALDTIVMENLGYFQFRAQPGVWRMDIHAGRSKDVYTMTSTGTHSSEQGLSVAHLLGKTLYPTFAKRAGMENADLVTSLDVENSGAWTAFLQRIKHAATSAWQRTLPATTPHASINIFTLASGHLYERMTYIMILSVLRHTKSTVKFWFVENFLSPSFKRFIPHLAAAYHFEYQLITYAWPEWLNKQTEKQRIIWAYKILFLDVLFPLDLDRVIFVDADQIVRTDLQALVDMDLQGAPYAYPPMGEDSEDMDGFRFWRQGYWKNFLRGRPYHISALYVVDLKRFRAVAAGDILRKKYQMLSMDKNNLANLDQDLPNNLQTVLPIHTLDKTWLWCETWCSNDWLPLAKTIDLCSNPKTKEPKLDRARRQIPEWNALDEEVAALAKSVAEGGQALVHDEL</sequence>